<accession>A0ABN7P152</accession>
<evidence type="ECO:0000313" key="2">
    <source>
        <dbReference type="Proteomes" id="UP001153148"/>
    </source>
</evidence>
<proteinExistence type="predicted"/>
<comment type="caution">
    <text evidence="1">The sequence shown here is derived from an EMBL/GenBank/DDBJ whole genome shotgun (WGS) entry which is preliminary data.</text>
</comment>
<reference evidence="1" key="1">
    <citation type="submission" date="2021-03" db="EMBL/GenBank/DDBJ databases">
        <authorList>
            <person name="Tran Van P."/>
        </authorList>
    </citation>
    <scope>NUCLEOTIDE SEQUENCE</scope>
</reference>
<protein>
    <submittedName>
        <fullName evidence="1">Uncharacterized protein</fullName>
    </submittedName>
</protein>
<evidence type="ECO:0000313" key="1">
    <source>
        <dbReference type="EMBL" id="CAG2060681.1"/>
    </source>
</evidence>
<organism evidence="1 2">
    <name type="scientific">Timema podura</name>
    <name type="common">Walking stick</name>
    <dbReference type="NCBI Taxonomy" id="61482"/>
    <lineage>
        <taxon>Eukaryota</taxon>
        <taxon>Metazoa</taxon>
        <taxon>Ecdysozoa</taxon>
        <taxon>Arthropoda</taxon>
        <taxon>Hexapoda</taxon>
        <taxon>Insecta</taxon>
        <taxon>Pterygota</taxon>
        <taxon>Neoptera</taxon>
        <taxon>Polyneoptera</taxon>
        <taxon>Phasmatodea</taxon>
        <taxon>Timematodea</taxon>
        <taxon>Timematoidea</taxon>
        <taxon>Timematidae</taxon>
        <taxon>Timema</taxon>
    </lineage>
</organism>
<dbReference type="Proteomes" id="UP001153148">
    <property type="component" value="Unassembled WGS sequence"/>
</dbReference>
<keyword evidence="2" id="KW-1185">Reference proteome</keyword>
<dbReference type="EMBL" id="CAJPIN010013149">
    <property type="protein sequence ID" value="CAG2060681.1"/>
    <property type="molecule type" value="Genomic_DNA"/>
</dbReference>
<gene>
    <name evidence="1" type="ORF">TPAB3V08_LOCUS7637</name>
</gene>
<name>A0ABN7P152_TIMPD</name>
<sequence length="115" mass="12870">MTAYYLTKGWAGLVVMVENRHENKWIHVKCDCQESYNVVSTRGELRTVDSVPPLHRQVIIVLTQLEGSGGFSIAHRLTHRLANSAGLHDWGPPGLSHCPHIDKQVEGLHSPRLIT</sequence>